<sequence length="417" mass="47211">MNKKIVIAVASLLLTGAGKAVAQTVYTLSSAIDTARQSSPVLKAQYMNIGSAQADVITAKLRPNPNLNNQTLQLADAGHFPPNTKWSDNTNRQVWWQLTKPIQWPAQRKYKIESATQNIAVANDTYQENVRNLSWNVGSSWVNTWVLKKKLTLLQESKGNLDSLVKINEVRYKNQAITQTDLVRTQVLLKQYDLQLTVFFQDYNNELQNLKLLTGAADSVDVDTSSQVITLLPTVTLDSLINQSRENRADVALVKSTISQSASNIKYQQSLSWPQPELGVIYNPQNSVPYVGFFGTISIPIFDRNQGQIKKAEIQKAQAEQSLQATQLQVQTDVSTAYKTYQVQQRNIQQYESVLHQSQQILDNVKYAYLRGGTTIIDFLDAQRNWYDTRLLYYDALQAYYQSYLQLLFVTGLINQL</sequence>
<dbReference type="GO" id="GO:0015562">
    <property type="term" value="F:efflux transmembrane transporter activity"/>
    <property type="evidence" value="ECO:0007669"/>
    <property type="project" value="InterPro"/>
</dbReference>
<dbReference type="InterPro" id="IPR003423">
    <property type="entry name" value="OMP_efflux"/>
</dbReference>
<evidence type="ECO:0000256" key="1">
    <source>
        <dbReference type="ARBA" id="ARBA00007613"/>
    </source>
</evidence>
<evidence type="ECO:0000313" key="5">
    <source>
        <dbReference type="Proteomes" id="UP000324611"/>
    </source>
</evidence>
<comment type="caution">
    <text evidence="4">The sequence shown here is derived from an EMBL/GenBank/DDBJ whole genome shotgun (WGS) entry which is preliminary data.</text>
</comment>
<keyword evidence="3" id="KW-0732">Signal</keyword>
<evidence type="ECO:0000313" key="4">
    <source>
        <dbReference type="EMBL" id="KAA2240801.1"/>
    </source>
</evidence>
<comment type="similarity">
    <text evidence="1">Belongs to the outer membrane factor (OMF) (TC 1.B.17) family.</text>
</comment>
<dbReference type="AlphaFoldDB" id="A0A5B2VNW3"/>
<evidence type="ECO:0000256" key="2">
    <source>
        <dbReference type="SAM" id="Coils"/>
    </source>
</evidence>
<dbReference type="RefSeq" id="WP_149841979.1">
    <property type="nucleotide sequence ID" value="NZ_VUOC01000004.1"/>
</dbReference>
<organism evidence="4 5">
    <name type="scientific">Chitinophaga agrisoli</name>
    <dbReference type="NCBI Taxonomy" id="2607653"/>
    <lineage>
        <taxon>Bacteria</taxon>
        <taxon>Pseudomonadati</taxon>
        <taxon>Bacteroidota</taxon>
        <taxon>Chitinophagia</taxon>
        <taxon>Chitinophagales</taxon>
        <taxon>Chitinophagaceae</taxon>
        <taxon>Chitinophaga</taxon>
    </lineage>
</organism>
<reference evidence="4 5" key="2">
    <citation type="submission" date="2019-09" db="EMBL/GenBank/DDBJ databases">
        <authorList>
            <person name="Jin C."/>
        </authorList>
    </citation>
    <scope>NUCLEOTIDE SEQUENCE [LARGE SCALE GENOMIC DNA]</scope>
    <source>
        <strain evidence="4 5">BN140078</strain>
    </source>
</reference>
<proteinExistence type="inferred from homology"/>
<dbReference type="PANTHER" id="PTHR30203">
    <property type="entry name" value="OUTER MEMBRANE CATION EFFLUX PROTEIN"/>
    <property type="match status" value="1"/>
</dbReference>
<evidence type="ECO:0000256" key="3">
    <source>
        <dbReference type="SAM" id="SignalP"/>
    </source>
</evidence>
<dbReference type="InterPro" id="IPR010131">
    <property type="entry name" value="MdtP/NodT-like"/>
</dbReference>
<feature type="chain" id="PRO_5022775111" evidence="3">
    <location>
        <begin position="23"/>
        <end position="417"/>
    </location>
</feature>
<dbReference type="Gene3D" id="1.20.1600.10">
    <property type="entry name" value="Outer membrane efflux proteins (OEP)"/>
    <property type="match status" value="1"/>
</dbReference>
<name>A0A5B2VNW3_9BACT</name>
<reference evidence="4 5" key="1">
    <citation type="submission" date="2019-09" db="EMBL/GenBank/DDBJ databases">
        <title>Chitinophaga ginsengihumi sp. nov., isolated from soil of ginseng rhizosphere.</title>
        <authorList>
            <person name="Lee J."/>
        </authorList>
    </citation>
    <scope>NUCLEOTIDE SEQUENCE [LARGE SCALE GENOMIC DNA]</scope>
    <source>
        <strain evidence="4 5">BN140078</strain>
    </source>
</reference>
<keyword evidence="2" id="KW-0175">Coiled coil</keyword>
<dbReference type="Proteomes" id="UP000324611">
    <property type="component" value="Unassembled WGS sequence"/>
</dbReference>
<gene>
    <name evidence="4" type="ORF">F0L74_32210</name>
</gene>
<protein>
    <submittedName>
        <fullName evidence="4">TolC family protein</fullName>
    </submittedName>
</protein>
<accession>A0A5B2VNW3</accession>
<dbReference type="EMBL" id="VUOC01000004">
    <property type="protein sequence ID" value="KAA2240801.1"/>
    <property type="molecule type" value="Genomic_DNA"/>
</dbReference>
<dbReference type="Pfam" id="PF02321">
    <property type="entry name" value="OEP"/>
    <property type="match status" value="1"/>
</dbReference>
<dbReference type="PANTHER" id="PTHR30203:SF24">
    <property type="entry name" value="BLR4935 PROTEIN"/>
    <property type="match status" value="1"/>
</dbReference>
<keyword evidence="5" id="KW-1185">Reference proteome</keyword>
<feature type="signal peptide" evidence="3">
    <location>
        <begin position="1"/>
        <end position="22"/>
    </location>
</feature>
<dbReference type="SUPFAM" id="SSF56954">
    <property type="entry name" value="Outer membrane efflux proteins (OEP)"/>
    <property type="match status" value="1"/>
</dbReference>
<feature type="coiled-coil region" evidence="2">
    <location>
        <begin position="302"/>
        <end position="329"/>
    </location>
</feature>